<organism evidence="1 2">
    <name type="scientific">Anas platyrhynchos</name>
    <name type="common">Mallard</name>
    <name type="synonym">Anas boschas</name>
    <dbReference type="NCBI Taxonomy" id="8839"/>
    <lineage>
        <taxon>Eukaryota</taxon>
        <taxon>Metazoa</taxon>
        <taxon>Chordata</taxon>
        <taxon>Craniata</taxon>
        <taxon>Vertebrata</taxon>
        <taxon>Euteleostomi</taxon>
        <taxon>Archelosauria</taxon>
        <taxon>Archosauria</taxon>
        <taxon>Dinosauria</taxon>
        <taxon>Saurischia</taxon>
        <taxon>Theropoda</taxon>
        <taxon>Coelurosauria</taxon>
        <taxon>Aves</taxon>
        <taxon>Neognathae</taxon>
        <taxon>Galloanserae</taxon>
        <taxon>Anseriformes</taxon>
        <taxon>Anatidae</taxon>
        <taxon>Anatinae</taxon>
        <taxon>Anas</taxon>
    </lineage>
</organism>
<accession>A0A8B9TMM5</accession>
<reference evidence="1" key="2">
    <citation type="submission" date="2025-08" db="UniProtKB">
        <authorList>
            <consortium name="Ensembl"/>
        </authorList>
    </citation>
    <scope>IDENTIFICATION</scope>
</reference>
<dbReference type="Ensembl" id="ENSAPLT00020024426.1">
    <property type="protein sequence ID" value="ENSAPLP00020022615.1"/>
    <property type="gene ID" value="ENSAPLG00020015759.1"/>
</dbReference>
<reference evidence="1" key="1">
    <citation type="submission" date="2019-08" db="EMBL/GenBank/DDBJ databases">
        <title>Three high-quality genomes provides insights into domestication of ducks.</title>
        <authorList>
            <person name="Hou Z.C."/>
            <person name="Zhu F."/>
            <person name="Yin Z.T."/>
            <person name="Zhang F."/>
        </authorList>
    </citation>
    <scope>NUCLEOTIDE SEQUENCE [LARGE SCALE GENOMIC DNA]</scope>
</reference>
<evidence type="ECO:0000313" key="1">
    <source>
        <dbReference type="Ensembl" id="ENSAPLP00020022615.1"/>
    </source>
</evidence>
<evidence type="ECO:0000313" key="2">
    <source>
        <dbReference type="Proteomes" id="UP000694400"/>
    </source>
</evidence>
<name>A0A8B9TMM5_ANAPL</name>
<dbReference type="AlphaFoldDB" id="A0A8B9TMM5"/>
<protein>
    <submittedName>
        <fullName evidence="1">Uncharacterized protein</fullName>
    </submittedName>
</protein>
<reference evidence="1" key="3">
    <citation type="submission" date="2025-09" db="UniProtKB">
        <authorList>
            <consortium name="Ensembl"/>
        </authorList>
    </citation>
    <scope>IDENTIFICATION</scope>
</reference>
<sequence>LPSDNLVWLTRKRCCALWYQWCCPHGPGPVLREVRCVKTKLGGEAVLLVASPKWEGMVLKRPRILHVSLVGSDADGLCAEKRHRRDVRPQLDLVSSCLQCTLATTANDRALIRNLVCRRSFST</sequence>
<dbReference type="Proteomes" id="UP000694400">
    <property type="component" value="Chromosome 10"/>
</dbReference>
<proteinExistence type="predicted"/>